<gene>
    <name evidence="3" type="ORF">MAC_02822</name>
</gene>
<dbReference type="InterPro" id="IPR023606">
    <property type="entry name" value="CoA-Trfase_III_dom_1_sf"/>
</dbReference>
<dbReference type="Gene3D" id="3.40.50.10540">
    <property type="entry name" value="Crotonobetainyl-coa:carnitine coa-transferase, domain 1"/>
    <property type="match status" value="1"/>
</dbReference>
<name>E9DYX4_METAQ</name>
<proteinExistence type="inferred from homology"/>
<evidence type="ECO:0000313" key="4">
    <source>
        <dbReference type="Proteomes" id="UP000002499"/>
    </source>
</evidence>
<dbReference type="Proteomes" id="UP000002499">
    <property type="component" value="Unassembled WGS sequence"/>
</dbReference>
<dbReference type="EMBL" id="GL698484">
    <property type="protein sequence ID" value="EFY91151.1"/>
    <property type="molecule type" value="Genomic_DNA"/>
</dbReference>
<protein>
    <submittedName>
        <fullName evidence="3">CAIB/BAIF family enzyme</fullName>
    </submittedName>
</protein>
<dbReference type="HOGENOM" id="CLU_021588_1_1_1"/>
<dbReference type="AlphaFoldDB" id="E9DYX4"/>
<dbReference type="SUPFAM" id="SSF89796">
    <property type="entry name" value="CoA-transferase family III (CaiB/BaiF)"/>
    <property type="match status" value="2"/>
</dbReference>
<feature type="compositionally biased region" description="Basic and acidic residues" evidence="2">
    <location>
        <begin position="579"/>
        <end position="594"/>
    </location>
</feature>
<keyword evidence="4" id="KW-1185">Reference proteome</keyword>
<dbReference type="PANTHER" id="PTHR48229:SF1">
    <property type="entry name" value="ALPHA METHYLACYL-COA RACEMASE-RELATED"/>
    <property type="match status" value="1"/>
</dbReference>
<dbReference type="GeneID" id="19247133"/>
<reference evidence="3 4" key="1">
    <citation type="journal article" date="2011" name="PLoS Genet.">
        <title>Genome sequencing and comparative transcriptomics of the model entomopathogenic fungi Metarhizium anisopliae and M. acridum.</title>
        <authorList>
            <person name="Gao Q."/>
            <person name="Jin K."/>
            <person name="Ying S.H."/>
            <person name="Zhang Y."/>
            <person name="Xiao G."/>
            <person name="Shang Y."/>
            <person name="Duan Z."/>
            <person name="Hu X."/>
            <person name="Xie X.Q."/>
            <person name="Zhou G."/>
            <person name="Peng G."/>
            <person name="Luo Z."/>
            <person name="Huang W."/>
            <person name="Wang B."/>
            <person name="Fang W."/>
            <person name="Wang S."/>
            <person name="Zhong Y."/>
            <person name="Ma L.J."/>
            <person name="St Leger R.J."/>
            <person name="Zhao G.P."/>
            <person name="Pei Y."/>
            <person name="Feng M.G."/>
            <person name="Xia Y."/>
            <person name="Wang C."/>
        </authorList>
    </citation>
    <scope>NUCLEOTIDE SEQUENCE [LARGE SCALE GENOMIC DNA]</scope>
    <source>
        <strain evidence="3 4">CQMa 102</strain>
    </source>
</reference>
<sequence>MDSKHTPYSSVAETSRILDFLLPLFDHVSLPAQARNKRANVRFTGTRDQPYFPIPFKETELSAALKAIEGCVASALADEKFGQEQRDRRIVVDQEKTTAFLFQAYLARVGGLGKLDDKVRALLKAEGEALDTDLLQAQSNPYRRMSANLYETAEKGEYYHIHGSLEASTTLSMIGLAPHRPDLESHQDIVDTIEPAVRKYTVEQLEAMNAQHRQAGVKAFRHDEFLQTPHGRENWSLPPWSVENLETSTPKTPLPSTGDERMLSGIKVLDLCRIIAGPTITRILGEYGAEVLKVTSPNLSDVPFFQVDGNMGKRTADLDLKTPEGRRVLDELLRDVDVVVDGYRPGALERLGYGPKAMADIAAKRGRGIVYVSENCFGYKGEWAGRPGWQQIADCVSRPIHPSLFGLTALTLAMTQATGIAWEQGRFMGLDEPVVPPFPISDYGTGCIGAIAALAGLYHRATRGGSWHGMASLLHYDLLLFKVGLLPRHVQEELRRQAGPEFLALRHAHSVDQISGTALRRMRQLFPEFVDDPKYLDHWYSEGYKANVSAVLPVVEIEGLDISFQRASRPNGSNTASWDRGDGGEEGDRRIAAS</sequence>
<dbReference type="InterPro" id="IPR003673">
    <property type="entry name" value="CoA-Trfase_fam_III"/>
</dbReference>
<dbReference type="STRING" id="655827.E9DYX4"/>
<dbReference type="KEGG" id="maw:19247133"/>
<dbReference type="PANTHER" id="PTHR48229">
    <property type="entry name" value="CAIB/BAIF FAMILY ENZYME (AFU_ORTHOLOGUE AFUA_1G05360)-RELATED"/>
    <property type="match status" value="1"/>
</dbReference>
<evidence type="ECO:0000256" key="1">
    <source>
        <dbReference type="ARBA" id="ARBA00008383"/>
    </source>
</evidence>
<dbReference type="eggNOG" id="KOG3957">
    <property type="taxonomic scope" value="Eukaryota"/>
</dbReference>
<dbReference type="InParanoid" id="E9DYX4"/>
<comment type="similarity">
    <text evidence="1">Belongs to the CoA-transferase III family.</text>
</comment>
<dbReference type="OMA" id="GEFFHIH"/>
<dbReference type="OrthoDB" id="2308815at2759"/>
<dbReference type="GO" id="GO:0003824">
    <property type="term" value="F:catalytic activity"/>
    <property type="evidence" value="ECO:0007669"/>
    <property type="project" value="InterPro"/>
</dbReference>
<evidence type="ECO:0000313" key="3">
    <source>
        <dbReference type="EMBL" id="EFY91151.1"/>
    </source>
</evidence>
<accession>E9DYX4</accession>
<dbReference type="Pfam" id="PF02515">
    <property type="entry name" value="CoA_transf_3"/>
    <property type="match status" value="1"/>
</dbReference>
<feature type="compositionally biased region" description="Polar residues" evidence="2">
    <location>
        <begin position="568"/>
        <end position="577"/>
    </location>
</feature>
<organism evidence="4">
    <name type="scientific">Metarhizium acridum (strain CQMa 102)</name>
    <dbReference type="NCBI Taxonomy" id="655827"/>
    <lineage>
        <taxon>Eukaryota</taxon>
        <taxon>Fungi</taxon>
        <taxon>Dikarya</taxon>
        <taxon>Ascomycota</taxon>
        <taxon>Pezizomycotina</taxon>
        <taxon>Sordariomycetes</taxon>
        <taxon>Hypocreomycetidae</taxon>
        <taxon>Hypocreales</taxon>
        <taxon>Clavicipitaceae</taxon>
        <taxon>Metarhizium</taxon>
    </lineage>
</organism>
<dbReference type="InterPro" id="IPR052985">
    <property type="entry name" value="CoA-trans_III_biosynth/detox"/>
</dbReference>
<feature type="region of interest" description="Disordered" evidence="2">
    <location>
        <begin position="568"/>
        <end position="594"/>
    </location>
</feature>
<evidence type="ECO:0000256" key="2">
    <source>
        <dbReference type="SAM" id="MobiDB-lite"/>
    </source>
</evidence>